<keyword evidence="3" id="KW-0963">Cytoplasm</keyword>
<dbReference type="PANTHER" id="PTHR33799">
    <property type="entry name" value="PTS PERMEASE-RELATED-RELATED"/>
    <property type="match status" value="1"/>
</dbReference>
<keyword evidence="5" id="KW-0808">Transferase</keyword>
<dbReference type="InterPro" id="IPR033887">
    <property type="entry name" value="PTS_IIA_man"/>
</dbReference>
<dbReference type="AlphaFoldDB" id="A0A0L0QSF1"/>
<organism evidence="8 9">
    <name type="scientific">Virgibacillus pantothenticus</name>
    <dbReference type="NCBI Taxonomy" id="1473"/>
    <lineage>
        <taxon>Bacteria</taxon>
        <taxon>Bacillati</taxon>
        <taxon>Bacillota</taxon>
        <taxon>Bacilli</taxon>
        <taxon>Bacillales</taxon>
        <taxon>Bacillaceae</taxon>
        <taxon>Virgibacillus</taxon>
    </lineage>
</organism>
<comment type="caution">
    <text evidence="8">The sequence shown here is derived from an EMBL/GenBank/DDBJ whole genome shotgun (WGS) entry which is preliminary data.</text>
</comment>
<dbReference type="GO" id="GO:0016301">
    <property type="term" value="F:kinase activity"/>
    <property type="evidence" value="ECO:0007669"/>
    <property type="project" value="UniProtKB-KW"/>
</dbReference>
<reference evidence="9" key="1">
    <citation type="submission" date="2015-07" db="EMBL/GenBank/DDBJ databases">
        <title>Fjat-10053 dsm26.</title>
        <authorList>
            <person name="Liu B."/>
            <person name="Wang J."/>
            <person name="Zhu Y."/>
            <person name="Liu G."/>
            <person name="Chen Q."/>
            <person name="Chen Z."/>
            <person name="Lan J."/>
            <person name="Che J."/>
            <person name="Ge C."/>
            <person name="Shi H."/>
            <person name="Pan Z."/>
            <person name="Liu X."/>
        </authorList>
    </citation>
    <scope>NUCLEOTIDE SEQUENCE [LARGE SCALE GENOMIC DNA]</scope>
    <source>
        <strain evidence="9">DSM 26</strain>
    </source>
</reference>
<evidence type="ECO:0000256" key="7">
    <source>
        <dbReference type="ARBA" id="ARBA00022777"/>
    </source>
</evidence>
<dbReference type="PANTHER" id="PTHR33799:SF1">
    <property type="entry name" value="PTS SYSTEM MANNOSE-SPECIFIC EIIAB COMPONENT-RELATED"/>
    <property type="match status" value="1"/>
</dbReference>
<keyword evidence="9" id="KW-1185">Reference proteome</keyword>
<dbReference type="EMBL" id="LGTO01000005">
    <property type="protein sequence ID" value="KNE21625.1"/>
    <property type="molecule type" value="Genomic_DNA"/>
</dbReference>
<evidence type="ECO:0000256" key="2">
    <source>
        <dbReference type="ARBA" id="ARBA00022448"/>
    </source>
</evidence>
<name>A0A0L0QSF1_VIRPA</name>
<dbReference type="SUPFAM" id="SSF53062">
    <property type="entry name" value="PTS system fructose IIA component-like"/>
    <property type="match status" value="1"/>
</dbReference>
<evidence type="ECO:0000256" key="1">
    <source>
        <dbReference type="ARBA" id="ARBA00004496"/>
    </source>
</evidence>
<accession>A0A0L0QSF1</accession>
<keyword evidence="4" id="KW-0762">Sugar transport</keyword>
<protein>
    <submittedName>
        <fullName evidence="8">Uncharacterized protein</fullName>
    </submittedName>
</protein>
<dbReference type="GO" id="GO:0005737">
    <property type="term" value="C:cytoplasm"/>
    <property type="evidence" value="ECO:0007669"/>
    <property type="project" value="UniProtKB-SubCell"/>
</dbReference>
<keyword evidence="7" id="KW-0418">Kinase</keyword>
<gene>
    <name evidence="8" type="ORF">AFK71_08280</name>
</gene>
<dbReference type="InterPro" id="IPR036662">
    <property type="entry name" value="PTS_EIIA_man-typ_sf"/>
</dbReference>
<dbReference type="OrthoDB" id="9799827at2"/>
<evidence type="ECO:0000313" key="8">
    <source>
        <dbReference type="EMBL" id="KNE21625.1"/>
    </source>
</evidence>
<evidence type="ECO:0000256" key="5">
    <source>
        <dbReference type="ARBA" id="ARBA00022679"/>
    </source>
</evidence>
<dbReference type="InterPro" id="IPR051471">
    <property type="entry name" value="Bacterial_PTS_sugar_comp"/>
</dbReference>
<dbReference type="InterPro" id="IPR004701">
    <property type="entry name" value="PTS_EIIA_man-typ"/>
</dbReference>
<comment type="subcellular location">
    <subcellularLocation>
        <location evidence="1">Cytoplasm</location>
    </subcellularLocation>
</comment>
<dbReference type="GeneID" id="66872598"/>
<dbReference type="Pfam" id="PF03610">
    <property type="entry name" value="EIIA-man"/>
    <property type="match status" value="1"/>
</dbReference>
<dbReference type="PATRIC" id="fig|1473.5.peg.4705"/>
<evidence type="ECO:0000256" key="6">
    <source>
        <dbReference type="ARBA" id="ARBA00022683"/>
    </source>
</evidence>
<dbReference type="GO" id="GO:0009401">
    <property type="term" value="P:phosphoenolpyruvate-dependent sugar phosphotransferase system"/>
    <property type="evidence" value="ECO:0007669"/>
    <property type="project" value="UniProtKB-KW"/>
</dbReference>
<dbReference type="PROSITE" id="PS51096">
    <property type="entry name" value="PTS_EIIA_TYPE_4"/>
    <property type="match status" value="1"/>
</dbReference>
<proteinExistence type="predicted"/>
<sequence length="138" mass="15101">MIGIVITGHGSYPFGMYESIRLIAGDVEGLKTIPFQEDQEQLERALIEAIEQVDTGSGVVCFADLAGGTPFNISSKIAVKKDNVRVIGGTNSPMLLSSLFQREQSLDEFVNHALNEGKMNIKPFEIVKKEKEENSDGI</sequence>
<evidence type="ECO:0000256" key="4">
    <source>
        <dbReference type="ARBA" id="ARBA00022597"/>
    </source>
</evidence>
<keyword evidence="6" id="KW-0598">Phosphotransferase system</keyword>
<dbReference type="Proteomes" id="UP000036780">
    <property type="component" value="Unassembled WGS sequence"/>
</dbReference>
<evidence type="ECO:0000313" key="9">
    <source>
        <dbReference type="Proteomes" id="UP000036780"/>
    </source>
</evidence>
<dbReference type="RefSeq" id="WP_050351066.1">
    <property type="nucleotide sequence ID" value="NZ_BOSN01000004.1"/>
</dbReference>
<evidence type="ECO:0000256" key="3">
    <source>
        <dbReference type="ARBA" id="ARBA00022490"/>
    </source>
</evidence>
<dbReference type="GO" id="GO:0016020">
    <property type="term" value="C:membrane"/>
    <property type="evidence" value="ECO:0007669"/>
    <property type="project" value="InterPro"/>
</dbReference>
<keyword evidence="2" id="KW-0813">Transport</keyword>
<dbReference type="Gene3D" id="3.40.50.510">
    <property type="entry name" value="Phosphotransferase system, mannose-type IIA component"/>
    <property type="match status" value="1"/>
</dbReference>
<dbReference type="CDD" id="cd00006">
    <property type="entry name" value="PTS_IIA_man"/>
    <property type="match status" value="1"/>
</dbReference>